<evidence type="ECO:0000313" key="1">
    <source>
        <dbReference type="EMBL" id="GHO59515.1"/>
    </source>
</evidence>
<accession>A0ABQ3V4X4</accession>
<evidence type="ECO:0000313" key="2">
    <source>
        <dbReference type="Proteomes" id="UP000654345"/>
    </source>
</evidence>
<sequence>MYQSIEELQAALSRFTYSRANTLHVTDEQALRNTGIDDLIFTAVFASDSDLKTRARAAVRQIAENQGIYSASLHSYYLAIGSGEVLTSATVPAINLRAMTYDVARYWSTDL</sequence>
<dbReference type="Proteomes" id="UP000654345">
    <property type="component" value="Unassembled WGS sequence"/>
</dbReference>
<keyword evidence="2" id="KW-1185">Reference proteome</keyword>
<name>A0ABQ3V4X4_9CHLR</name>
<protein>
    <submittedName>
        <fullName evidence="1">Uncharacterized protein</fullName>
    </submittedName>
</protein>
<dbReference type="RefSeq" id="WP_201375693.1">
    <property type="nucleotide sequence ID" value="NZ_BNJG01000003.1"/>
</dbReference>
<organism evidence="1 2">
    <name type="scientific">Ktedonobacter robiniae</name>
    <dbReference type="NCBI Taxonomy" id="2778365"/>
    <lineage>
        <taxon>Bacteria</taxon>
        <taxon>Bacillati</taxon>
        <taxon>Chloroflexota</taxon>
        <taxon>Ktedonobacteria</taxon>
        <taxon>Ktedonobacterales</taxon>
        <taxon>Ktedonobacteraceae</taxon>
        <taxon>Ktedonobacter</taxon>
    </lineage>
</organism>
<comment type="caution">
    <text evidence="1">The sequence shown here is derived from an EMBL/GenBank/DDBJ whole genome shotgun (WGS) entry which is preliminary data.</text>
</comment>
<proteinExistence type="predicted"/>
<reference evidence="1 2" key="1">
    <citation type="journal article" date="2021" name="Int. J. Syst. Evol. Microbiol.">
        <title>Reticulibacter mediterranei gen. nov., sp. nov., within the new family Reticulibacteraceae fam. nov., and Ktedonospora formicarum gen. nov., sp. nov., Ktedonobacter robiniae sp. nov., Dictyobacter formicarum sp. nov. and Dictyobacter arantiisoli sp. nov., belonging to the class Ktedonobacteria.</title>
        <authorList>
            <person name="Yabe S."/>
            <person name="Zheng Y."/>
            <person name="Wang C.M."/>
            <person name="Sakai Y."/>
            <person name="Abe K."/>
            <person name="Yokota A."/>
            <person name="Donadio S."/>
            <person name="Cavaletti L."/>
            <person name="Monciardini P."/>
        </authorList>
    </citation>
    <scope>NUCLEOTIDE SEQUENCE [LARGE SCALE GENOMIC DNA]</scope>
    <source>
        <strain evidence="1 2">SOSP1-30</strain>
    </source>
</reference>
<gene>
    <name evidence="1" type="ORF">KSB_79900</name>
</gene>
<dbReference type="EMBL" id="BNJG01000003">
    <property type="protein sequence ID" value="GHO59515.1"/>
    <property type="molecule type" value="Genomic_DNA"/>
</dbReference>